<keyword evidence="10" id="KW-1185">Reference proteome</keyword>
<proteinExistence type="predicted"/>
<evidence type="ECO:0000256" key="2">
    <source>
        <dbReference type="ARBA" id="ARBA00022475"/>
    </source>
</evidence>
<keyword evidence="6" id="KW-0675">Receptor</keyword>
<dbReference type="OrthoDB" id="6478931at2759"/>
<dbReference type="Pfam" id="PF08395">
    <property type="entry name" value="7tm_7"/>
    <property type="match status" value="1"/>
</dbReference>
<dbReference type="GO" id="GO:0050909">
    <property type="term" value="P:sensory perception of taste"/>
    <property type="evidence" value="ECO:0007669"/>
    <property type="project" value="InterPro"/>
</dbReference>
<evidence type="ECO:0000313" key="9">
    <source>
        <dbReference type="EMBL" id="CAG9791215.1"/>
    </source>
</evidence>
<protein>
    <recommendedName>
        <fullName evidence="11">Gustatory receptor</fullName>
    </recommendedName>
</protein>
<evidence type="ECO:0000256" key="5">
    <source>
        <dbReference type="ARBA" id="ARBA00023136"/>
    </source>
</evidence>
<evidence type="ECO:0000256" key="1">
    <source>
        <dbReference type="ARBA" id="ARBA00004651"/>
    </source>
</evidence>
<dbReference type="GO" id="GO:0007635">
    <property type="term" value="P:chemosensory behavior"/>
    <property type="evidence" value="ECO:0007669"/>
    <property type="project" value="TreeGrafter"/>
</dbReference>
<keyword evidence="7" id="KW-0807">Transducer</keyword>
<feature type="transmembrane region" description="Helical" evidence="8">
    <location>
        <begin position="12"/>
        <end position="34"/>
    </location>
</feature>
<dbReference type="PANTHER" id="PTHR21143:SF123">
    <property type="entry name" value="GUSTATORY RECEPTOR FOR SUGAR TASTE 43A-RELATED"/>
    <property type="match status" value="1"/>
</dbReference>
<evidence type="ECO:0000256" key="4">
    <source>
        <dbReference type="ARBA" id="ARBA00022989"/>
    </source>
</evidence>
<comment type="subcellular location">
    <subcellularLocation>
        <location evidence="1">Cell membrane</location>
        <topology evidence="1">Multi-pass membrane protein</topology>
    </subcellularLocation>
</comment>
<feature type="transmembrane region" description="Helical" evidence="8">
    <location>
        <begin position="46"/>
        <end position="67"/>
    </location>
</feature>
<evidence type="ECO:0000256" key="8">
    <source>
        <dbReference type="SAM" id="Phobius"/>
    </source>
</evidence>
<dbReference type="GO" id="GO:0030424">
    <property type="term" value="C:axon"/>
    <property type="evidence" value="ECO:0007669"/>
    <property type="project" value="TreeGrafter"/>
</dbReference>
<keyword evidence="3 8" id="KW-0812">Transmembrane</keyword>
<dbReference type="AlphaFoldDB" id="A0A9N9R7R8"/>
<organism evidence="9 10">
    <name type="scientific">Diatraea saccharalis</name>
    <name type="common">sugarcane borer</name>
    <dbReference type="NCBI Taxonomy" id="40085"/>
    <lineage>
        <taxon>Eukaryota</taxon>
        <taxon>Metazoa</taxon>
        <taxon>Ecdysozoa</taxon>
        <taxon>Arthropoda</taxon>
        <taxon>Hexapoda</taxon>
        <taxon>Insecta</taxon>
        <taxon>Pterygota</taxon>
        <taxon>Neoptera</taxon>
        <taxon>Endopterygota</taxon>
        <taxon>Lepidoptera</taxon>
        <taxon>Glossata</taxon>
        <taxon>Ditrysia</taxon>
        <taxon>Pyraloidea</taxon>
        <taxon>Crambidae</taxon>
        <taxon>Crambinae</taxon>
        <taxon>Diatraea</taxon>
    </lineage>
</organism>
<evidence type="ECO:0000313" key="10">
    <source>
        <dbReference type="Proteomes" id="UP001153714"/>
    </source>
</evidence>
<name>A0A9N9R7R8_9NEOP</name>
<dbReference type="GO" id="GO:0008049">
    <property type="term" value="P:male courtship behavior"/>
    <property type="evidence" value="ECO:0007669"/>
    <property type="project" value="TreeGrafter"/>
</dbReference>
<dbReference type="EMBL" id="OU893334">
    <property type="protein sequence ID" value="CAG9791215.1"/>
    <property type="molecule type" value="Genomic_DNA"/>
</dbReference>
<reference evidence="9" key="2">
    <citation type="submission" date="2022-10" db="EMBL/GenBank/DDBJ databases">
        <authorList>
            <consortium name="ENA_rothamsted_submissions"/>
            <consortium name="culmorum"/>
            <person name="King R."/>
        </authorList>
    </citation>
    <scope>NUCLEOTIDE SEQUENCE</scope>
</reference>
<keyword evidence="2" id="KW-1003">Cell membrane</keyword>
<accession>A0A9N9R7R8</accession>
<dbReference type="GO" id="GO:0030425">
    <property type="term" value="C:dendrite"/>
    <property type="evidence" value="ECO:0007669"/>
    <property type="project" value="TreeGrafter"/>
</dbReference>
<evidence type="ECO:0000256" key="7">
    <source>
        <dbReference type="ARBA" id="ARBA00023224"/>
    </source>
</evidence>
<dbReference type="InterPro" id="IPR013604">
    <property type="entry name" value="7TM_chemorcpt"/>
</dbReference>
<evidence type="ECO:0008006" key="11">
    <source>
        <dbReference type="Google" id="ProtNLM"/>
    </source>
</evidence>
<gene>
    <name evidence="9" type="ORF">DIATSA_LOCUS8841</name>
</gene>
<evidence type="ECO:0000256" key="3">
    <source>
        <dbReference type="ARBA" id="ARBA00022692"/>
    </source>
</evidence>
<reference evidence="9" key="1">
    <citation type="submission" date="2021-12" db="EMBL/GenBank/DDBJ databases">
        <authorList>
            <person name="King R."/>
        </authorList>
    </citation>
    <scope>NUCLEOTIDE SEQUENCE</scope>
</reference>
<dbReference type="PANTHER" id="PTHR21143">
    <property type="entry name" value="INVERTEBRATE GUSTATORY RECEPTOR"/>
    <property type="match status" value="1"/>
</dbReference>
<dbReference type="GO" id="GO:0007165">
    <property type="term" value="P:signal transduction"/>
    <property type="evidence" value="ECO:0007669"/>
    <property type="project" value="UniProtKB-KW"/>
</dbReference>
<evidence type="ECO:0000256" key="6">
    <source>
        <dbReference type="ARBA" id="ARBA00023170"/>
    </source>
</evidence>
<feature type="transmembrane region" description="Helical" evidence="8">
    <location>
        <begin position="126"/>
        <end position="144"/>
    </location>
</feature>
<sequence length="152" mass="17141">MLTVMRDLDRTYGIDMMILLYSTFVDLILTPYNLIVNLRGQKTLNVSLLLLESIYMLMLVVAVVAIVEPCHKTLKQVERAKFLVSKIAINSSDKLVDVELKKFSRFLILSRVSYSPMGLCTISRSLIATVAGSVTTYLVILLQFQGRDVGEY</sequence>
<dbReference type="GO" id="GO:0005886">
    <property type="term" value="C:plasma membrane"/>
    <property type="evidence" value="ECO:0007669"/>
    <property type="project" value="UniProtKB-SubCell"/>
</dbReference>
<keyword evidence="5 8" id="KW-0472">Membrane</keyword>
<keyword evidence="4 8" id="KW-1133">Transmembrane helix</keyword>
<dbReference type="Proteomes" id="UP001153714">
    <property type="component" value="Chromosome 3"/>
</dbReference>
<dbReference type="GO" id="GO:0043025">
    <property type="term" value="C:neuronal cell body"/>
    <property type="evidence" value="ECO:0007669"/>
    <property type="project" value="TreeGrafter"/>
</dbReference>